<organism evidence="2 3">
    <name type="scientific">Klenkia terrae</name>
    <dbReference type="NCBI Taxonomy" id="1052259"/>
    <lineage>
        <taxon>Bacteria</taxon>
        <taxon>Bacillati</taxon>
        <taxon>Actinomycetota</taxon>
        <taxon>Actinomycetes</taxon>
        <taxon>Geodermatophilales</taxon>
        <taxon>Geodermatophilaceae</taxon>
        <taxon>Klenkia</taxon>
    </lineage>
</organism>
<dbReference type="Gene3D" id="3.40.50.150">
    <property type="entry name" value="Vaccinia Virus protein VP39"/>
    <property type="match status" value="1"/>
</dbReference>
<dbReference type="InterPro" id="IPR029063">
    <property type="entry name" value="SAM-dependent_MTases_sf"/>
</dbReference>
<dbReference type="GO" id="GO:0008168">
    <property type="term" value="F:methyltransferase activity"/>
    <property type="evidence" value="ECO:0007669"/>
    <property type="project" value="UniProtKB-KW"/>
</dbReference>
<evidence type="ECO:0000313" key="3">
    <source>
        <dbReference type="Proteomes" id="UP001373496"/>
    </source>
</evidence>
<evidence type="ECO:0000259" key="1">
    <source>
        <dbReference type="Pfam" id="PF13649"/>
    </source>
</evidence>
<dbReference type="EMBL" id="JBAPLV010000008">
    <property type="protein sequence ID" value="MEI4278646.1"/>
    <property type="molecule type" value="Genomic_DNA"/>
</dbReference>
<dbReference type="SUPFAM" id="SSF53335">
    <property type="entry name" value="S-adenosyl-L-methionine-dependent methyltransferases"/>
    <property type="match status" value="1"/>
</dbReference>
<keyword evidence="2" id="KW-0808">Transferase</keyword>
<dbReference type="InterPro" id="IPR041698">
    <property type="entry name" value="Methyltransf_25"/>
</dbReference>
<dbReference type="Pfam" id="PF13649">
    <property type="entry name" value="Methyltransf_25"/>
    <property type="match status" value="1"/>
</dbReference>
<protein>
    <submittedName>
        <fullName evidence="2">Methyltransferase domain-containing protein</fullName>
    </submittedName>
</protein>
<accession>A0ABU8E4T0</accession>
<comment type="caution">
    <text evidence="2">The sequence shown here is derived from an EMBL/GenBank/DDBJ whole genome shotgun (WGS) entry which is preliminary data.</text>
</comment>
<dbReference type="RefSeq" id="WP_225232417.1">
    <property type="nucleotide sequence ID" value="NZ_JBAPLV010000008.1"/>
</dbReference>
<dbReference type="CDD" id="cd02440">
    <property type="entry name" value="AdoMet_MTases"/>
    <property type="match status" value="1"/>
</dbReference>
<dbReference type="GO" id="GO:0032259">
    <property type="term" value="P:methylation"/>
    <property type="evidence" value="ECO:0007669"/>
    <property type="project" value="UniProtKB-KW"/>
</dbReference>
<gene>
    <name evidence="2" type="ORF">UXQ13_09230</name>
</gene>
<feature type="domain" description="Methyltransferase" evidence="1">
    <location>
        <begin position="40"/>
        <end position="126"/>
    </location>
</feature>
<evidence type="ECO:0000313" key="2">
    <source>
        <dbReference type="EMBL" id="MEI4278646.1"/>
    </source>
</evidence>
<keyword evidence="2" id="KW-0489">Methyltransferase</keyword>
<proteinExistence type="predicted"/>
<keyword evidence="3" id="KW-1185">Reference proteome</keyword>
<name>A0ABU8E4T0_9ACTN</name>
<sequence>MANGPGAYTDDGCAVEVYRRLPVGEDLHVIHLVAGEGATILDLGAGAGRLADPLSLLGHRVVAVDDSAEMLTHVTHARTVRSRIEHLDLPTTFDVVVLASHLINNPCERRRHQLLLTVARHLAAGGRALVQWHPPVWFDSLSAGDVWDEALGDMNIQVAVSAVREDGALLDAVVRYVFRGTAWTHGFTTRRILLRDLQLEARAAGLAIHPPDDPAVTWLLATIS</sequence>
<dbReference type="Proteomes" id="UP001373496">
    <property type="component" value="Unassembled WGS sequence"/>
</dbReference>
<reference evidence="2 3" key="1">
    <citation type="submission" date="2024-03" db="EMBL/GenBank/DDBJ databases">
        <title>Draft genome sequence of Klenkia terrae.</title>
        <authorList>
            <person name="Duangmal K."/>
            <person name="Chantavorakit T."/>
        </authorList>
    </citation>
    <scope>NUCLEOTIDE SEQUENCE [LARGE SCALE GENOMIC DNA]</scope>
    <source>
        <strain evidence="2 3">JCM 17786</strain>
    </source>
</reference>